<comment type="caution">
    <text evidence="2">The sequence shown here is derived from an EMBL/GenBank/DDBJ whole genome shotgun (WGS) entry which is preliminary data.</text>
</comment>
<feature type="compositionally biased region" description="Acidic residues" evidence="1">
    <location>
        <begin position="224"/>
        <end position="236"/>
    </location>
</feature>
<feature type="compositionally biased region" description="Acidic residues" evidence="1">
    <location>
        <begin position="56"/>
        <end position="76"/>
    </location>
</feature>
<reference evidence="2" key="1">
    <citation type="submission" date="2022-11" db="EMBL/GenBank/DDBJ databases">
        <title>Genome Resource of Sclerotinia nivalis Strain SnTB1, a Plant Pathogen Isolated from American Ginseng.</title>
        <authorList>
            <person name="Fan S."/>
        </authorList>
    </citation>
    <scope>NUCLEOTIDE SEQUENCE</scope>
    <source>
        <strain evidence="2">SnTB1</strain>
    </source>
</reference>
<accession>A0A9X0AIF5</accession>
<protein>
    <submittedName>
        <fullName evidence="2">Uncharacterized protein</fullName>
    </submittedName>
</protein>
<feature type="compositionally biased region" description="Basic and acidic residues" evidence="1">
    <location>
        <begin position="327"/>
        <end position="340"/>
    </location>
</feature>
<feature type="region of interest" description="Disordered" evidence="1">
    <location>
        <begin position="630"/>
        <end position="649"/>
    </location>
</feature>
<feature type="compositionally biased region" description="Pro residues" evidence="1">
    <location>
        <begin position="768"/>
        <end position="783"/>
    </location>
</feature>
<feature type="compositionally biased region" description="Low complexity" evidence="1">
    <location>
        <begin position="315"/>
        <end position="326"/>
    </location>
</feature>
<feature type="region of interest" description="Disordered" evidence="1">
    <location>
        <begin position="47"/>
        <end position="397"/>
    </location>
</feature>
<evidence type="ECO:0000313" key="3">
    <source>
        <dbReference type="Proteomes" id="UP001152300"/>
    </source>
</evidence>
<name>A0A9X0AIF5_9HELO</name>
<feature type="compositionally biased region" description="Polar residues" evidence="1">
    <location>
        <begin position="750"/>
        <end position="763"/>
    </location>
</feature>
<proteinExistence type="predicted"/>
<sequence length="872" mass="101124">MRRTRLQEAAAAKRGDAESTHIINSIIHKPDHRRMKVAVKLAPPFHRHRQPVSVEQESDADFEEEEHVEEEEDVEEALNAQLLANQSGLEPEDMTDELENHQPKSLFARKPMEKHPQKQLRRATTRKGKGKAGDVPEPPNVSPQKRKRDKDILGYNIPEDEGDAQSNHQVTPSKRASKRPKTKGIPKQKAYTVVPKRGRGRPRKNLVYEEPIFRNEAVAPANNEPDEEAEYSDAEFPEPANISKTVSRNARRAEEVDEEEEEEDNALNGPTSAQQREKDGNEDEEEDGDEGDEDDGGAVDQDGGEGITGMIMSQSPVKSPAKAKPPASREQHLRSAENARKISSNHANGIRNNRIQSSPRSRRRNEIPAEAGEELREAAEDIAEEAEEEADDGTDFGEEYDRQLSRKLTLWKGIIDLDFFRNVERISKRIGCKEANGTWKPVTPGDRGVKTESGKRIERSLKELREHYRDLKYAIDEKNDVDQIQANLDIDQNIDALKNRINSMLQPLHGNVVEHYENRRREFLVDLYFVLIRKFLKVLNTAILTYGSYEPLSNKDLSVVIEITKIILELFDNLDRQNKELQPVDRGQTKQPLRELRPLLRDELLKNCRQRLVEREDAEMREKLLASTQEKIRAEQEEDETRKVENEEKDREIRAYNKGVERRMMNDPEKARLIRLEMKRNEYRKLPQAERIRRELEAERAKRATRPVQQITQGEREESITMSRRSQGIDDWDDPRNDPFLEDYVPPHDANSNSIFSQFQRRNSLSPSPLPESEPEPELPGAPPSFDDVPDEEKERFYAYFRVKYEYEKHGLEDKDFWNRLRADLDGGRYTLDEIWGFAKELQASLDDAHENRELDGDEYLWTYHVWDWDRD</sequence>
<dbReference type="AlphaFoldDB" id="A0A9X0AIF5"/>
<gene>
    <name evidence="2" type="ORF">OCU04_008608</name>
</gene>
<organism evidence="2 3">
    <name type="scientific">Sclerotinia nivalis</name>
    <dbReference type="NCBI Taxonomy" id="352851"/>
    <lineage>
        <taxon>Eukaryota</taxon>
        <taxon>Fungi</taxon>
        <taxon>Dikarya</taxon>
        <taxon>Ascomycota</taxon>
        <taxon>Pezizomycotina</taxon>
        <taxon>Leotiomycetes</taxon>
        <taxon>Helotiales</taxon>
        <taxon>Sclerotiniaceae</taxon>
        <taxon>Sclerotinia</taxon>
    </lineage>
</organism>
<feature type="compositionally biased region" description="Basic residues" evidence="1">
    <location>
        <begin position="175"/>
        <end position="186"/>
    </location>
</feature>
<keyword evidence="3" id="KW-1185">Reference proteome</keyword>
<feature type="compositionally biased region" description="Basic residues" evidence="1">
    <location>
        <begin position="117"/>
        <end position="130"/>
    </location>
</feature>
<evidence type="ECO:0000256" key="1">
    <source>
        <dbReference type="SAM" id="MobiDB-lite"/>
    </source>
</evidence>
<feature type="compositionally biased region" description="Acidic residues" evidence="1">
    <location>
        <begin position="380"/>
        <end position="397"/>
    </location>
</feature>
<feature type="region of interest" description="Disordered" evidence="1">
    <location>
        <begin position="698"/>
        <end position="790"/>
    </location>
</feature>
<feature type="compositionally biased region" description="Polar residues" evidence="1">
    <location>
        <begin position="341"/>
        <end position="359"/>
    </location>
</feature>
<feature type="compositionally biased region" description="Polar residues" evidence="1">
    <location>
        <begin position="164"/>
        <end position="174"/>
    </location>
</feature>
<dbReference type="EMBL" id="JAPEIS010000009">
    <property type="protein sequence ID" value="KAJ8063386.1"/>
    <property type="molecule type" value="Genomic_DNA"/>
</dbReference>
<dbReference type="Proteomes" id="UP001152300">
    <property type="component" value="Unassembled WGS sequence"/>
</dbReference>
<feature type="compositionally biased region" description="Acidic residues" evidence="1">
    <location>
        <begin position="255"/>
        <end position="265"/>
    </location>
</feature>
<evidence type="ECO:0000313" key="2">
    <source>
        <dbReference type="EMBL" id="KAJ8063386.1"/>
    </source>
</evidence>
<dbReference type="OrthoDB" id="3439676at2759"/>
<feature type="compositionally biased region" description="Acidic residues" evidence="1">
    <location>
        <begin position="280"/>
        <end position="297"/>
    </location>
</feature>